<evidence type="ECO:0000313" key="2">
    <source>
        <dbReference type="Proteomes" id="UP000018958"/>
    </source>
</evidence>
<accession>W2X8A9</accession>
<dbReference type="Proteomes" id="UP000018958">
    <property type="component" value="Unassembled WGS sequence"/>
</dbReference>
<proteinExistence type="predicted"/>
<name>W2X8A9_PHYNI</name>
<evidence type="ECO:0000313" key="1">
    <source>
        <dbReference type="EMBL" id="ETP18618.1"/>
    </source>
</evidence>
<sequence>MITRVSSLAYLVEWDSQKWRTSSSTKILLLGQTSLRYGKDGHEGWIFTAGVKGWRKRGGFTRKPATWVRRSVSKATPVETMVPSRRLVVSSLGLQERNLDLELRGGCYAR</sequence>
<protein>
    <submittedName>
        <fullName evidence="1">Uncharacterized protein</fullName>
    </submittedName>
</protein>
<reference evidence="1 2" key="1">
    <citation type="submission" date="2013-11" db="EMBL/GenBank/DDBJ databases">
        <title>The Genome Sequence of Phytophthora parasitica CJ01A1.</title>
        <authorList>
            <consortium name="The Broad Institute Genomics Platform"/>
            <person name="Russ C."/>
            <person name="Tyler B."/>
            <person name="Panabieres F."/>
            <person name="Shan W."/>
            <person name="Tripathy S."/>
            <person name="Grunwald N."/>
            <person name="Machado M."/>
            <person name="Johnson C.S."/>
            <person name="Walker B."/>
            <person name="Young S.K."/>
            <person name="Zeng Q."/>
            <person name="Gargeya S."/>
            <person name="Fitzgerald M."/>
            <person name="Haas B."/>
            <person name="Abouelleil A."/>
            <person name="Allen A.W."/>
            <person name="Alvarado L."/>
            <person name="Arachchi H.M."/>
            <person name="Berlin A.M."/>
            <person name="Chapman S.B."/>
            <person name="Gainer-Dewar J."/>
            <person name="Goldberg J."/>
            <person name="Griggs A."/>
            <person name="Gujja S."/>
            <person name="Hansen M."/>
            <person name="Howarth C."/>
            <person name="Imamovic A."/>
            <person name="Ireland A."/>
            <person name="Larimer J."/>
            <person name="McCowan C."/>
            <person name="Murphy C."/>
            <person name="Pearson M."/>
            <person name="Poon T.W."/>
            <person name="Priest M."/>
            <person name="Roberts A."/>
            <person name="Saif S."/>
            <person name="Shea T."/>
            <person name="Sisk P."/>
            <person name="Sykes S."/>
            <person name="Wortman J."/>
            <person name="Nusbaum C."/>
            <person name="Birren B."/>
        </authorList>
    </citation>
    <scope>NUCLEOTIDE SEQUENCE [LARGE SCALE GENOMIC DNA]</scope>
    <source>
        <strain evidence="1 2">CJ01A1</strain>
    </source>
</reference>
<organism evidence="1 2">
    <name type="scientific">Phytophthora nicotianae CJ01A1</name>
    <dbReference type="NCBI Taxonomy" id="1317063"/>
    <lineage>
        <taxon>Eukaryota</taxon>
        <taxon>Sar</taxon>
        <taxon>Stramenopiles</taxon>
        <taxon>Oomycota</taxon>
        <taxon>Peronosporomycetes</taxon>
        <taxon>Peronosporales</taxon>
        <taxon>Peronosporaceae</taxon>
        <taxon>Phytophthora</taxon>
    </lineage>
</organism>
<dbReference type="AlphaFoldDB" id="W2X8A9"/>
<dbReference type="EMBL" id="ANIX01001432">
    <property type="protein sequence ID" value="ETP18618.1"/>
    <property type="molecule type" value="Genomic_DNA"/>
</dbReference>
<gene>
    <name evidence="1" type="ORF">F441_07175</name>
</gene>
<comment type="caution">
    <text evidence="1">The sequence shown here is derived from an EMBL/GenBank/DDBJ whole genome shotgun (WGS) entry which is preliminary data.</text>
</comment>